<comment type="caution">
    <text evidence="3">The sequence shown here is derived from an EMBL/GenBank/DDBJ whole genome shotgun (WGS) entry which is preliminary data.</text>
</comment>
<organism evidence="3 4">
    <name type="scientific">Mucilaginibacter calamicampi</name>
    <dbReference type="NCBI Taxonomy" id="1302352"/>
    <lineage>
        <taxon>Bacteria</taxon>
        <taxon>Pseudomonadati</taxon>
        <taxon>Bacteroidota</taxon>
        <taxon>Sphingobacteriia</taxon>
        <taxon>Sphingobacteriales</taxon>
        <taxon>Sphingobacteriaceae</taxon>
        <taxon>Mucilaginibacter</taxon>
    </lineage>
</organism>
<keyword evidence="2" id="KW-0472">Membrane</keyword>
<protein>
    <submittedName>
        <fullName evidence="3">Spy/CpxP family protein refolding chaperone</fullName>
    </submittedName>
</protein>
<proteinExistence type="predicted"/>
<dbReference type="EMBL" id="JBHTHU010000006">
    <property type="protein sequence ID" value="MFD0750558.1"/>
    <property type="molecule type" value="Genomic_DNA"/>
</dbReference>
<name>A0ABW2YZB1_9SPHI</name>
<feature type="region of interest" description="Disordered" evidence="1">
    <location>
        <begin position="144"/>
        <end position="193"/>
    </location>
</feature>
<feature type="transmembrane region" description="Helical" evidence="2">
    <location>
        <begin position="6"/>
        <end position="27"/>
    </location>
</feature>
<evidence type="ECO:0000313" key="4">
    <source>
        <dbReference type="Proteomes" id="UP001596958"/>
    </source>
</evidence>
<feature type="compositionally biased region" description="Low complexity" evidence="1">
    <location>
        <begin position="145"/>
        <end position="158"/>
    </location>
</feature>
<evidence type="ECO:0000256" key="2">
    <source>
        <dbReference type="SAM" id="Phobius"/>
    </source>
</evidence>
<reference evidence="4" key="1">
    <citation type="journal article" date="2019" name="Int. J. Syst. Evol. Microbiol.">
        <title>The Global Catalogue of Microorganisms (GCM) 10K type strain sequencing project: providing services to taxonomists for standard genome sequencing and annotation.</title>
        <authorList>
            <consortium name="The Broad Institute Genomics Platform"/>
            <consortium name="The Broad Institute Genome Sequencing Center for Infectious Disease"/>
            <person name="Wu L."/>
            <person name="Ma J."/>
        </authorList>
    </citation>
    <scope>NUCLEOTIDE SEQUENCE [LARGE SCALE GENOMIC DNA]</scope>
    <source>
        <strain evidence="4">CCUG 63418</strain>
    </source>
</reference>
<evidence type="ECO:0000256" key="1">
    <source>
        <dbReference type="SAM" id="MobiDB-lite"/>
    </source>
</evidence>
<sequence>MKSVRLLITIVIVLVLVNCALLAVFWFQRGKGPGQNGPPQRAHEFLKKELGLTKEQDEAYEKMRISHFATTRALNDANRKLHDSLFNYINTPDLDTPTATRLEGQIAFNQTQLEKATLLHFRELRSILNAQQQKKFDGVIKDALRMMGGPPRGRMGPNGMPPPRDGQGPPPGQGPPNGEGPPPGEGFPPPPGQ</sequence>
<accession>A0ABW2YZB1</accession>
<gene>
    <name evidence="3" type="ORF">ACFQZS_10415</name>
</gene>
<dbReference type="RefSeq" id="WP_377099929.1">
    <property type="nucleotide sequence ID" value="NZ_JBHTHU010000006.1"/>
</dbReference>
<dbReference type="Proteomes" id="UP001596958">
    <property type="component" value="Unassembled WGS sequence"/>
</dbReference>
<feature type="compositionally biased region" description="Pro residues" evidence="1">
    <location>
        <begin position="159"/>
        <end position="193"/>
    </location>
</feature>
<dbReference type="Pfam" id="PF13801">
    <property type="entry name" value="Metal_resist"/>
    <property type="match status" value="1"/>
</dbReference>
<dbReference type="InterPro" id="IPR025961">
    <property type="entry name" value="Metal_resist"/>
</dbReference>
<keyword evidence="2" id="KW-0812">Transmembrane</keyword>
<keyword evidence="4" id="KW-1185">Reference proteome</keyword>
<evidence type="ECO:0000313" key="3">
    <source>
        <dbReference type="EMBL" id="MFD0750558.1"/>
    </source>
</evidence>
<keyword evidence="2" id="KW-1133">Transmembrane helix</keyword>
<dbReference type="Gene3D" id="1.20.120.1490">
    <property type="match status" value="1"/>
</dbReference>